<keyword evidence="1" id="KW-0472">Membrane</keyword>
<sequence>MTLNFDDLLKQIGGFGRAQLLIFLVPALIAILSGFHTLAPIYLLYTPEYRCRPQSGIGSNRSTLNESVAQNLESIGKCSYGNETGPACHEWIYDQTEFASTFVTEVLIVLKYLIISLYLASNGPPYHKPLLPKVSWYMYRI</sequence>
<name>A0A1I8GZ68_9PLAT</name>
<keyword evidence="2" id="KW-1185">Reference proteome</keyword>
<organism evidence="2 3">
    <name type="scientific">Macrostomum lignano</name>
    <dbReference type="NCBI Taxonomy" id="282301"/>
    <lineage>
        <taxon>Eukaryota</taxon>
        <taxon>Metazoa</taxon>
        <taxon>Spiralia</taxon>
        <taxon>Lophotrochozoa</taxon>
        <taxon>Platyhelminthes</taxon>
        <taxon>Rhabditophora</taxon>
        <taxon>Macrostomorpha</taxon>
        <taxon>Macrostomida</taxon>
        <taxon>Macrostomidae</taxon>
        <taxon>Macrostomum</taxon>
    </lineage>
</organism>
<accession>A0A1I8GZ68</accession>
<evidence type="ECO:0000313" key="3">
    <source>
        <dbReference type="WBParaSite" id="maker-uti_cns_0003610-snap-gene-0.4-mRNA-1"/>
    </source>
</evidence>
<dbReference type="WBParaSite" id="maker-uti_cns_0003610-snap-gene-0.4-mRNA-1">
    <property type="protein sequence ID" value="maker-uti_cns_0003610-snap-gene-0.4-mRNA-1"/>
    <property type="gene ID" value="maker-uti_cns_0003610-snap-gene-0.4"/>
</dbReference>
<protein>
    <submittedName>
        <fullName evidence="3">SLC22A3</fullName>
    </submittedName>
</protein>
<keyword evidence="1" id="KW-1133">Transmembrane helix</keyword>
<dbReference type="Proteomes" id="UP000095280">
    <property type="component" value="Unplaced"/>
</dbReference>
<dbReference type="AlphaFoldDB" id="A0A1I8GZ68"/>
<evidence type="ECO:0000313" key="2">
    <source>
        <dbReference type="Proteomes" id="UP000095280"/>
    </source>
</evidence>
<feature type="transmembrane region" description="Helical" evidence="1">
    <location>
        <begin position="20"/>
        <end position="45"/>
    </location>
</feature>
<keyword evidence="1" id="KW-0812">Transmembrane</keyword>
<evidence type="ECO:0000256" key="1">
    <source>
        <dbReference type="SAM" id="Phobius"/>
    </source>
</evidence>
<reference evidence="3" key="1">
    <citation type="submission" date="2016-11" db="UniProtKB">
        <authorList>
            <consortium name="WormBaseParasite"/>
        </authorList>
    </citation>
    <scope>IDENTIFICATION</scope>
</reference>
<proteinExistence type="predicted"/>